<reference evidence="2 3" key="1">
    <citation type="submission" date="2018-11" db="EMBL/GenBank/DDBJ databases">
        <authorList>
            <consortium name="Pathogen Informatics"/>
        </authorList>
    </citation>
    <scope>NUCLEOTIDE SEQUENCE [LARGE SCALE GENOMIC DNA]</scope>
</reference>
<keyword evidence="1" id="KW-1133">Transmembrane helix</keyword>
<evidence type="ECO:0000313" key="2">
    <source>
        <dbReference type="EMBL" id="VDM75597.1"/>
    </source>
</evidence>
<gene>
    <name evidence="2" type="ORF">SVUK_LOCUS10595</name>
</gene>
<keyword evidence="1" id="KW-0812">Transmembrane</keyword>
<protein>
    <recommendedName>
        <fullName evidence="4">SSD domain-containing protein</fullName>
    </recommendedName>
</protein>
<dbReference type="AlphaFoldDB" id="A0A3P7JHI7"/>
<keyword evidence="1" id="KW-0472">Membrane</keyword>
<dbReference type="GO" id="GO:0030659">
    <property type="term" value="C:cytoplasmic vesicle membrane"/>
    <property type="evidence" value="ECO:0007669"/>
    <property type="project" value="TreeGrafter"/>
</dbReference>
<organism evidence="2 3">
    <name type="scientific">Strongylus vulgaris</name>
    <name type="common">Blood worm</name>
    <dbReference type="NCBI Taxonomy" id="40348"/>
    <lineage>
        <taxon>Eukaryota</taxon>
        <taxon>Metazoa</taxon>
        <taxon>Ecdysozoa</taxon>
        <taxon>Nematoda</taxon>
        <taxon>Chromadorea</taxon>
        <taxon>Rhabditida</taxon>
        <taxon>Rhabditina</taxon>
        <taxon>Rhabditomorpha</taxon>
        <taxon>Strongyloidea</taxon>
        <taxon>Strongylidae</taxon>
        <taxon>Strongylus</taxon>
    </lineage>
</organism>
<evidence type="ECO:0000256" key="1">
    <source>
        <dbReference type="SAM" id="Phobius"/>
    </source>
</evidence>
<dbReference type="EMBL" id="UYYB01095557">
    <property type="protein sequence ID" value="VDM75597.1"/>
    <property type="molecule type" value="Genomic_DNA"/>
</dbReference>
<evidence type="ECO:0008006" key="4">
    <source>
        <dbReference type="Google" id="ProtNLM"/>
    </source>
</evidence>
<proteinExistence type="predicted"/>
<accession>A0A3P7JHI7</accession>
<dbReference type="GO" id="GO:0018996">
    <property type="term" value="P:molting cycle, collagen and cuticulin-based cuticle"/>
    <property type="evidence" value="ECO:0007669"/>
    <property type="project" value="TreeGrafter"/>
</dbReference>
<dbReference type="GO" id="GO:0005886">
    <property type="term" value="C:plasma membrane"/>
    <property type="evidence" value="ECO:0007669"/>
    <property type="project" value="TreeGrafter"/>
</dbReference>
<feature type="non-terminal residue" evidence="2">
    <location>
        <position position="237"/>
    </location>
</feature>
<dbReference type="PANTHER" id="PTHR10796:SF95">
    <property type="entry name" value="SSD DOMAIN-CONTAINING PROTEIN"/>
    <property type="match status" value="1"/>
</dbReference>
<dbReference type="OrthoDB" id="6510177at2759"/>
<sequence>MFLGQNVKFSGYTPHGARSRVEMAIFNEFFSYSNRDPIMVFPFIVAKDGGSMARVEHLREAIQQLDYAGTNITHRGQSFFSLCTDFCQVNEPIRQFYNGLMMKGNLSGLDQPITPTFPMMEVLGKELDLSPNFFGVETNATDHTVKFLKVVAAQFRAGPPDDWDKYDVQDYERKLTAYFQHEMQSDLLYIYPFSLTYTSDEIVRTGLSIFPFLAVGFTIMSIFSVVTVFYSSMGMNQ</sequence>
<evidence type="ECO:0000313" key="3">
    <source>
        <dbReference type="Proteomes" id="UP000270094"/>
    </source>
</evidence>
<dbReference type="Proteomes" id="UP000270094">
    <property type="component" value="Unassembled WGS sequence"/>
</dbReference>
<keyword evidence="3" id="KW-1185">Reference proteome</keyword>
<name>A0A3P7JHI7_STRVU</name>
<dbReference type="PANTHER" id="PTHR10796">
    <property type="entry name" value="PATCHED-RELATED"/>
    <property type="match status" value="1"/>
</dbReference>
<dbReference type="GO" id="GO:0006897">
    <property type="term" value="P:endocytosis"/>
    <property type="evidence" value="ECO:0007669"/>
    <property type="project" value="TreeGrafter"/>
</dbReference>
<dbReference type="InterPro" id="IPR051697">
    <property type="entry name" value="Patched_domain-protein"/>
</dbReference>
<feature type="transmembrane region" description="Helical" evidence="1">
    <location>
        <begin position="209"/>
        <end position="230"/>
    </location>
</feature>